<name>A0ABD0KGR7_9CAEN</name>
<evidence type="ECO:0000256" key="1">
    <source>
        <dbReference type="SAM" id="MobiDB-lite"/>
    </source>
</evidence>
<dbReference type="Proteomes" id="UP001519460">
    <property type="component" value="Unassembled WGS sequence"/>
</dbReference>
<evidence type="ECO:0000313" key="3">
    <source>
        <dbReference type="Proteomes" id="UP001519460"/>
    </source>
</evidence>
<evidence type="ECO:0000313" key="2">
    <source>
        <dbReference type="EMBL" id="KAK7486171.1"/>
    </source>
</evidence>
<comment type="caution">
    <text evidence="2">The sequence shown here is derived from an EMBL/GenBank/DDBJ whole genome shotgun (WGS) entry which is preliminary data.</text>
</comment>
<feature type="compositionally biased region" description="Basic and acidic residues" evidence="1">
    <location>
        <begin position="82"/>
        <end position="93"/>
    </location>
</feature>
<keyword evidence="3" id="KW-1185">Reference proteome</keyword>
<gene>
    <name evidence="2" type="ORF">BaRGS_00022637</name>
</gene>
<organism evidence="2 3">
    <name type="scientific">Batillaria attramentaria</name>
    <dbReference type="NCBI Taxonomy" id="370345"/>
    <lineage>
        <taxon>Eukaryota</taxon>
        <taxon>Metazoa</taxon>
        <taxon>Spiralia</taxon>
        <taxon>Lophotrochozoa</taxon>
        <taxon>Mollusca</taxon>
        <taxon>Gastropoda</taxon>
        <taxon>Caenogastropoda</taxon>
        <taxon>Sorbeoconcha</taxon>
        <taxon>Cerithioidea</taxon>
        <taxon>Batillariidae</taxon>
        <taxon>Batillaria</taxon>
    </lineage>
</organism>
<feature type="region of interest" description="Disordered" evidence="1">
    <location>
        <begin position="80"/>
        <end position="116"/>
    </location>
</feature>
<dbReference type="AlphaFoldDB" id="A0ABD0KGR7"/>
<sequence>MDSELELFCSDHQSQARGFTKLSSRRTSCVLHNRGRGYLSTRHPLPHPTPRFLCLYFRLLHYITDLITKVEVHAFVTRVATRRSDNRSGEPLKTRPAPPSGGKLGGPVGHKTRKTTQDYRCGLEDPVGILVLLE</sequence>
<protein>
    <submittedName>
        <fullName evidence="2">Uncharacterized protein</fullName>
    </submittedName>
</protein>
<accession>A0ABD0KGR7</accession>
<dbReference type="EMBL" id="JACVVK020000183">
    <property type="protein sequence ID" value="KAK7486171.1"/>
    <property type="molecule type" value="Genomic_DNA"/>
</dbReference>
<proteinExistence type="predicted"/>
<reference evidence="2 3" key="1">
    <citation type="journal article" date="2023" name="Sci. Data">
        <title>Genome assembly of the Korean intertidal mud-creeper Batillaria attramentaria.</title>
        <authorList>
            <person name="Patra A.K."/>
            <person name="Ho P.T."/>
            <person name="Jun S."/>
            <person name="Lee S.J."/>
            <person name="Kim Y."/>
            <person name="Won Y.J."/>
        </authorList>
    </citation>
    <scope>NUCLEOTIDE SEQUENCE [LARGE SCALE GENOMIC DNA]</scope>
    <source>
        <strain evidence="2">Wonlab-2016</strain>
    </source>
</reference>